<gene>
    <name evidence="1" type="ORF">AG0111_0g11966</name>
</gene>
<protein>
    <submittedName>
        <fullName evidence="1">Uncharacterized protein</fullName>
    </submittedName>
</protein>
<name>A0ACB6F654_9PLEO</name>
<evidence type="ECO:0000313" key="1">
    <source>
        <dbReference type="EMBL" id="KAB2099904.1"/>
    </source>
</evidence>
<evidence type="ECO:0000313" key="2">
    <source>
        <dbReference type="Proteomes" id="UP000293547"/>
    </source>
</evidence>
<dbReference type="Proteomes" id="UP000293547">
    <property type="component" value="Unassembled WGS sequence"/>
</dbReference>
<proteinExistence type="predicted"/>
<reference evidence="1 2" key="1">
    <citation type="journal article" date="2019" name="bioRxiv">
        <title>Genomics, evolutionary history and diagnostics of the Alternaria alternata species group including apple and Asian pear pathotypes.</title>
        <authorList>
            <person name="Armitage A.D."/>
            <person name="Cockerton H.M."/>
            <person name="Sreenivasaprasad S."/>
            <person name="Woodhall J.W."/>
            <person name="Lane C.R."/>
            <person name="Harrison R.J."/>
            <person name="Clarkson J.P."/>
        </authorList>
    </citation>
    <scope>NUCLEOTIDE SEQUENCE [LARGE SCALE GENOMIC DNA]</scope>
    <source>
        <strain evidence="1 2">FERA 650</strain>
    </source>
</reference>
<sequence>MGKQSTMSHNSSMHFTSSNPIFANSFSAGIRDSALTNHGYQQATRLGLHFKSLDLTFTHIFSSHLQRAVKTAGRIRDAQLASTDDDNTAKAVPDVKQLPVLMEKDFGSMEGKKFHDQPENKDTTSFADAESKDSMARRADSFLNEHLLPLLDEASKDADLVVAVVSHGIFLSTLWKRLLLHLPHKSVALSPGLQATARPSLEHLGGWSNTGYLELRMTRIDRGNSIVTAQVPAVPTLERCSSLVEMPVTNEGLDETEASDPATEHGSARQQVAQVPIRAAVAASPAIRPRIARGWSSTILAINGKDHLRGIKRTRGGIGSSRHDASQSSIKIFFKRCKTV</sequence>
<comment type="caution">
    <text evidence="1">The sequence shown here is derived from an EMBL/GenBank/DDBJ whole genome shotgun (WGS) entry which is preliminary data.</text>
</comment>
<organism evidence="1 2">
    <name type="scientific">Alternaria gaisen</name>
    <dbReference type="NCBI Taxonomy" id="167740"/>
    <lineage>
        <taxon>Eukaryota</taxon>
        <taxon>Fungi</taxon>
        <taxon>Dikarya</taxon>
        <taxon>Ascomycota</taxon>
        <taxon>Pezizomycotina</taxon>
        <taxon>Dothideomycetes</taxon>
        <taxon>Pleosporomycetidae</taxon>
        <taxon>Pleosporales</taxon>
        <taxon>Pleosporineae</taxon>
        <taxon>Pleosporaceae</taxon>
        <taxon>Alternaria</taxon>
        <taxon>Alternaria sect. Alternaria</taxon>
    </lineage>
</organism>
<keyword evidence="2" id="KW-1185">Reference proteome</keyword>
<dbReference type="EMBL" id="PDWZ02000015">
    <property type="protein sequence ID" value="KAB2099904.1"/>
    <property type="molecule type" value="Genomic_DNA"/>
</dbReference>
<accession>A0ACB6F654</accession>